<dbReference type="Gene3D" id="2.160.10.10">
    <property type="entry name" value="Hexapeptide repeat proteins"/>
    <property type="match status" value="1"/>
</dbReference>
<sequence length="194" mass="20845">MKKYEITDIAHPDNPNLHRIRAVTDLTEDVLAGMLGGYVESCDNLDQEGRAWISEDAIACENAVVCGDAVLTDHAVAKGCAYVGKNATVTGDATVQDDAIVCGGAIMGKSCVCGYAVIRQDEQTLCAPIIDGSTRIYGEISGNVVCRGNAVVLPGTKLDNRTQDCFVLEDDRVSVQTASRTRPPKEPRTHDFER</sequence>
<dbReference type="OrthoDB" id="2065905at2"/>
<gene>
    <name evidence="1" type="ORF">SAMN02745178_02520</name>
</gene>
<dbReference type="InterPro" id="IPR011004">
    <property type="entry name" value="Trimer_LpxA-like_sf"/>
</dbReference>
<dbReference type="SUPFAM" id="SSF51161">
    <property type="entry name" value="Trimeric LpxA-like enzymes"/>
    <property type="match status" value="1"/>
</dbReference>
<name>A0A1T4XYM0_9FIRM</name>
<organism evidence="1 2">
    <name type="scientific">Gemmiger formicilis</name>
    <dbReference type="NCBI Taxonomy" id="745368"/>
    <lineage>
        <taxon>Bacteria</taxon>
        <taxon>Bacillati</taxon>
        <taxon>Bacillota</taxon>
        <taxon>Clostridia</taxon>
        <taxon>Eubacteriales</taxon>
        <taxon>Gemmiger</taxon>
    </lineage>
</organism>
<protein>
    <submittedName>
        <fullName evidence="1">Uncharacterized protein</fullName>
    </submittedName>
</protein>
<dbReference type="AlphaFoldDB" id="A0A1T4XYM0"/>
<evidence type="ECO:0000313" key="1">
    <source>
        <dbReference type="EMBL" id="SKA94616.1"/>
    </source>
</evidence>
<dbReference type="STRING" id="745368.SAMN02745178_02520"/>
<dbReference type="EMBL" id="FUYF01000022">
    <property type="protein sequence ID" value="SKA94616.1"/>
    <property type="molecule type" value="Genomic_DNA"/>
</dbReference>
<evidence type="ECO:0000313" key="2">
    <source>
        <dbReference type="Proteomes" id="UP000190286"/>
    </source>
</evidence>
<proteinExistence type="predicted"/>
<dbReference type="GeneID" id="93338955"/>
<dbReference type="RefSeq" id="WP_078785346.1">
    <property type="nucleotide sequence ID" value="NZ_FUYF01000022.1"/>
</dbReference>
<dbReference type="Proteomes" id="UP000190286">
    <property type="component" value="Unassembled WGS sequence"/>
</dbReference>
<accession>A0A1T4XYM0</accession>
<keyword evidence="2" id="KW-1185">Reference proteome</keyword>
<reference evidence="1 2" key="1">
    <citation type="submission" date="2017-02" db="EMBL/GenBank/DDBJ databases">
        <authorList>
            <person name="Peterson S.W."/>
        </authorList>
    </citation>
    <scope>NUCLEOTIDE SEQUENCE [LARGE SCALE GENOMIC DNA]</scope>
    <source>
        <strain evidence="1 2">ATCC 27749</strain>
    </source>
</reference>